<evidence type="ECO:0000313" key="2">
    <source>
        <dbReference type="EMBL" id="NEI71050.1"/>
    </source>
</evidence>
<reference evidence="2 3" key="1">
    <citation type="submission" date="2019-12" db="EMBL/GenBank/DDBJ databases">
        <title>Rhizobium genotypes associated with high levels of biological nitrogen fixation by grain legumes in a temperate-maritime cropping system.</title>
        <authorList>
            <person name="Maluk M."/>
            <person name="Francesc Ferrando Molina F."/>
            <person name="Lopez Del Egido L."/>
            <person name="Lafos M."/>
            <person name="Langarica-Fuentes A."/>
            <person name="Gebre Yohannes G."/>
            <person name="Young M.W."/>
            <person name="Martin P."/>
            <person name="Gantlett R."/>
            <person name="Kenicer G."/>
            <person name="Hawes C."/>
            <person name="Begg G.S."/>
            <person name="Quilliam R.S."/>
            <person name="Squire G.R."/>
            <person name="Poole P.S."/>
            <person name="Young P.W."/>
            <person name="Iannetta P.M."/>
            <person name="James E.K."/>
        </authorList>
    </citation>
    <scope>NUCLEOTIDE SEQUENCE [LARGE SCALE GENOMIC DNA]</scope>
    <source>
        <strain evidence="2 3">JHI1118</strain>
    </source>
</reference>
<evidence type="ECO:0000259" key="1">
    <source>
        <dbReference type="Pfam" id="PF12684"/>
    </source>
</evidence>
<gene>
    <name evidence="2" type="ORF">GR212_15835</name>
</gene>
<dbReference type="EMBL" id="WUEY01000006">
    <property type="protein sequence ID" value="NEI71050.1"/>
    <property type="molecule type" value="Genomic_DNA"/>
</dbReference>
<sequence>MSDTLAFEANEAGVYEFEPGIYLNLPEDQYHADTSFGSTSIKTMAVDIFEFQFDRLYGEDKDTDALVFGSALHARMLEGREAFLSRFCTEFDKSKHPNALVTTDDLKQWLDQHGQRGISGKRKDDLIKAALDVDPDLDILDVLKARWEKENEGKTALKPKRWAQVDVAARWVQRDPLLSAVMEDGTFIAGAPEVSVFYVDRGVRLKARFDRLLRHAIVDVKSFAPRTPGPIDGPNGSALKAINNMRYDIQSADYLRAWKYAKELHQQGLVFGDEPYGGFLAECFARDEPKWIWIMVKSTGAPQPLVIDWVAKFAKARAAEQVEAAIDSYIQLRDAYGDDQEWPPMRPAMTADDTDLPSYFGR</sequence>
<dbReference type="RefSeq" id="WP_163987530.1">
    <property type="nucleotide sequence ID" value="NZ_WUEY01000006.1"/>
</dbReference>
<evidence type="ECO:0000313" key="3">
    <source>
        <dbReference type="Proteomes" id="UP000483035"/>
    </source>
</evidence>
<accession>A0A6L9UAA5</accession>
<feature type="domain" description="Putative exodeoxyribonuclease 8 PDDEXK-like" evidence="1">
    <location>
        <begin position="59"/>
        <end position="260"/>
    </location>
</feature>
<protein>
    <recommendedName>
        <fullName evidence="1">Putative exodeoxyribonuclease 8 PDDEXK-like domain-containing protein</fullName>
    </recommendedName>
</protein>
<name>A0A6L9UAA5_9HYPH</name>
<organism evidence="2 3">
    <name type="scientific">Rhizobium lusitanum</name>
    <dbReference type="NCBI Taxonomy" id="293958"/>
    <lineage>
        <taxon>Bacteria</taxon>
        <taxon>Pseudomonadati</taxon>
        <taxon>Pseudomonadota</taxon>
        <taxon>Alphaproteobacteria</taxon>
        <taxon>Hyphomicrobiales</taxon>
        <taxon>Rhizobiaceae</taxon>
        <taxon>Rhizobium/Agrobacterium group</taxon>
        <taxon>Rhizobium</taxon>
    </lineage>
</organism>
<proteinExistence type="predicted"/>
<dbReference type="Pfam" id="PF12684">
    <property type="entry name" value="DUF3799"/>
    <property type="match status" value="1"/>
</dbReference>
<dbReference type="InterPro" id="IPR024432">
    <property type="entry name" value="Put_RecE_PDDEXK-like_dom"/>
</dbReference>
<dbReference type="Proteomes" id="UP000483035">
    <property type="component" value="Unassembled WGS sequence"/>
</dbReference>
<dbReference type="InterPro" id="IPR011604">
    <property type="entry name" value="PDDEXK-like_dom_sf"/>
</dbReference>
<dbReference type="Gene3D" id="3.90.320.10">
    <property type="match status" value="1"/>
</dbReference>
<comment type="caution">
    <text evidence="2">The sequence shown here is derived from an EMBL/GenBank/DDBJ whole genome shotgun (WGS) entry which is preliminary data.</text>
</comment>
<dbReference type="AlphaFoldDB" id="A0A6L9UAA5"/>